<gene>
    <name evidence="3" type="ORF">QS748_09715</name>
</gene>
<protein>
    <submittedName>
        <fullName evidence="3">Transcription termination/antitermination NusG family protein</fullName>
    </submittedName>
</protein>
<dbReference type="Gene3D" id="3.30.70.940">
    <property type="entry name" value="NusG, N-terminal domain"/>
    <property type="match status" value="1"/>
</dbReference>
<dbReference type="SUPFAM" id="SSF82679">
    <property type="entry name" value="N-utilization substance G protein NusG, N-terminal domain"/>
    <property type="match status" value="1"/>
</dbReference>
<dbReference type="AlphaFoldDB" id="A0AA90STE4"/>
<dbReference type="EMBL" id="JASXSV010000014">
    <property type="protein sequence ID" value="MDP0589439.1"/>
    <property type="molecule type" value="Genomic_DNA"/>
</dbReference>
<evidence type="ECO:0000259" key="2">
    <source>
        <dbReference type="Pfam" id="PF02357"/>
    </source>
</evidence>
<dbReference type="InterPro" id="IPR036735">
    <property type="entry name" value="NGN_dom_sf"/>
</dbReference>
<keyword evidence="1" id="KW-0804">Transcription</keyword>
<dbReference type="InterPro" id="IPR006645">
    <property type="entry name" value="NGN-like_dom"/>
</dbReference>
<comment type="caution">
    <text evidence="3">The sequence shown here is derived from an EMBL/GenBank/DDBJ whole genome shotgun (WGS) entry which is preliminary data.</text>
</comment>
<dbReference type="Proteomes" id="UP001178148">
    <property type="component" value="Unassembled WGS sequence"/>
</dbReference>
<evidence type="ECO:0000256" key="1">
    <source>
        <dbReference type="ARBA" id="ARBA00023163"/>
    </source>
</evidence>
<evidence type="ECO:0000313" key="3">
    <source>
        <dbReference type="EMBL" id="MDP0589439.1"/>
    </source>
</evidence>
<sequence>MVIQKHMKEGWYLLKTKPRKEKTAFYHLENQGFDAYCPSIPFRGSEISVLSVVSDVKEEVLFGGYIFLHLAPQDLSQYHKIRSTRGVAEIVSFNKITRQLYADGRVSARELELYSLLPQPIPRGEIIIEQIKEMVGWFQQNDKTKSSFSKGESVIISNPLYEHLKATFIKGLSSSRGLVLIEHIKQQRNVGGIIQVTSDMPVKTVAIKMDDLKKEDGYQKT</sequence>
<keyword evidence="4" id="KW-1185">Reference proteome</keyword>
<evidence type="ECO:0000313" key="4">
    <source>
        <dbReference type="Proteomes" id="UP001178148"/>
    </source>
</evidence>
<reference evidence="3 4" key="1">
    <citation type="journal article" date="2023" name="bioRxiv">
        <title>An intranuclear bacterial parasite of deep-sea mussels expresses apoptosis inhibitors acquired from its host.</title>
        <authorList>
            <person name="Gonzalez Porras M.A."/>
            <person name="Assie A."/>
            <person name="Tietjen M."/>
            <person name="Violette M."/>
            <person name="Kleiner M."/>
            <person name="Gruber-Vodicka H."/>
            <person name="Dubilier N."/>
            <person name="Leisch N."/>
        </authorList>
    </citation>
    <scope>NUCLEOTIDE SEQUENCE [LARGE SCALE GENOMIC DNA]</scope>
    <source>
        <strain evidence="3">IAP13</strain>
    </source>
</reference>
<name>A0AA90STE4_9GAMM</name>
<accession>A0AA90STE4</accession>
<dbReference type="GO" id="GO:0006354">
    <property type="term" value="P:DNA-templated transcription elongation"/>
    <property type="evidence" value="ECO:0007669"/>
    <property type="project" value="InterPro"/>
</dbReference>
<proteinExistence type="predicted"/>
<organism evidence="3 4">
    <name type="scientific">Candidatus Endonucleibacter bathymodioli</name>
    <dbReference type="NCBI Taxonomy" id="539814"/>
    <lineage>
        <taxon>Bacteria</taxon>
        <taxon>Pseudomonadati</taxon>
        <taxon>Pseudomonadota</taxon>
        <taxon>Gammaproteobacteria</taxon>
        <taxon>Oceanospirillales</taxon>
        <taxon>Endozoicomonadaceae</taxon>
        <taxon>Candidatus Endonucleibacter</taxon>
    </lineage>
</organism>
<dbReference type="Pfam" id="PF02357">
    <property type="entry name" value="NusG"/>
    <property type="match status" value="1"/>
</dbReference>
<feature type="domain" description="NusG-like N-terminal" evidence="2">
    <location>
        <begin position="11"/>
        <end position="92"/>
    </location>
</feature>